<reference evidence="2 3" key="1">
    <citation type="journal article" date="2019" name="Nat. Plants">
        <title>Stout camphor tree genome fills gaps in understanding of flowering plant genome evolution.</title>
        <authorList>
            <person name="Chaw S.M."/>
            <person name="Liu Y.C."/>
            <person name="Wu Y.W."/>
            <person name="Wang H.Y."/>
            <person name="Lin C.I."/>
            <person name="Wu C.S."/>
            <person name="Ke H.M."/>
            <person name="Chang L.Y."/>
            <person name="Hsu C.Y."/>
            <person name="Yang H.T."/>
            <person name="Sudianto E."/>
            <person name="Hsu M.H."/>
            <person name="Wu K.P."/>
            <person name="Wang L.N."/>
            <person name="Leebens-Mack J.H."/>
            <person name="Tsai I.J."/>
        </authorList>
    </citation>
    <scope>NUCLEOTIDE SEQUENCE [LARGE SCALE GENOMIC DNA]</scope>
    <source>
        <strain evidence="3">cv. Chaw 1501</strain>
        <tissue evidence="2">Young leaves</tissue>
    </source>
</reference>
<evidence type="ECO:0000313" key="2">
    <source>
        <dbReference type="EMBL" id="RWR74626.1"/>
    </source>
</evidence>
<dbReference type="Proteomes" id="UP000283530">
    <property type="component" value="Unassembled WGS sequence"/>
</dbReference>
<feature type="region of interest" description="Disordered" evidence="1">
    <location>
        <begin position="249"/>
        <end position="285"/>
    </location>
</feature>
<dbReference type="AlphaFoldDB" id="A0A443N813"/>
<sequence>MKLASWFPLLAECFEVKIVEICFDLNAFCVLHFEYAAIKELNSYVALRKTAYPCWTKAMDETDQAIENSKKVVEQTIEPTSVVTNLPLLDFDVPCQHMSHSLLVGEDKLSTAFWKENPKTTKAVAGSPQSTLCEVGSWSGCSNRSSRASLNGPSQVSSPPTTTMDQKDDAWDLLYAAAGQVMRMKMNEQGLESHGQGLLGQPRKPVPVPVSTHMKTPNSSYYSDDAFAHFQLQHNQILRRQQFMRQQLQNRSRASGFGHGRCGRSSSSFCANPPHHHHQQQQGGSGMRAIFLEGSGSKWESVGTGVFLPRRVAVLLNFAGRQLVRPSLFLRELSKL</sequence>
<feature type="compositionally biased region" description="Polar residues" evidence="1">
    <location>
        <begin position="144"/>
        <end position="164"/>
    </location>
</feature>
<dbReference type="EMBL" id="QPKB01000001">
    <property type="protein sequence ID" value="RWR74626.1"/>
    <property type="molecule type" value="Genomic_DNA"/>
</dbReference>
<dbReference type="OrthoDB" id="747893at2759"/>
<protein>
    <submittedName>
        <fullName evidence="2">Uncharacterized protein</fullName>
    </submittedName>
</protein>
<evidence type="ECO:0000256" key="1">
    <source>
        <dbReference type="SAM" id="MobiDB-lite"/>
    </source>
</evidence>
<dbReference type="STRING" id="337451.A0A443N813"/>
<name>A0A443N813_9MAGN</name>
<proteinExistence type="predicted"/>
<dbReference type="PANTHER" id="PTHR33356">
    <property type="entry name" value="TIP41-LIKE PROTEIN"/>
    <property type="match status" value="1"/>
</dbReference>
<feature type="region of interest" description="Disordered" evidence="1">
    <location>
        <begin position="144"/>
        <end position="166"/>
    </location>
</feature>
<gene>
    <name evidence="2" type="ORF">CKAN_00296200</name>
</gene>
<comment type="caution">
    <text evidence="2">The sequence shown here is derived from an EMBL/GenBank/DDBJ whole genome shotgun (WGS) entry which is preliminary data.</text>
</comment>
<dbReference type="PANTHER" id="PTHR33356:SF13">
    <property type="entry name" value="DUF4005 DOMAIN-CONTAINING PROTEIN"/>
    <property type="match status" value="1"/>
</dbReference>
<organism evidence="2 3">
    <name type="scientific">Cinnamomum micranthum f. kanehirae</name>
    <dbReference type="NCBI Taxonomy" id="337451"/>
    <lineage>
        <taxon>Eukaryota</taxon>
        <taxon>Viridiplantae</taxon>
        <taxon>Streptophyta</taxon>
        <taxon>Embryophyta</taxon>
        <taxon>Tracheophyta</taxon>
        <taxon>Spermatophyta</taxon>
        <taxon>Magnoliopsida</taxon>
        <taxon>Magnoliidae</taxon>
        <taxon>Laurales</taxon>
        <taxon>Lauraceae</taxon>
        <taxon>Cinnamomum</taxon>
    </lineage>
</organism>
<keyword evidence="3" id="KW-1185">Reference proteome</keyword>
<accession>A0A443N813</accession>
<evidence type="ECO:0000313" key="3">
    <source>
        <dbReference type="Proteomes" id="UP000283530"/>
    </source>
</evidence>